<feature type="domain" description="Aminopeptidase P N-terminal" evidence="9">
    <location>
        <begin position="39"/>
        <end position="169"/>
    </location>
</feature>
<dbReference type="GO" id="GO:0006508">
    <property type="term" value="P:proteolysis"/>
    <property type="evidence" value="ECO:0007669"/>
    <property type="project" value="TreeGrafter"/>
</dbReference>
<dbReference type="GO" id="GO:0070006">
    <property type="term" value="F:metalloaminopeptidase activity"/>
    <property type="evidence" value="ECO:0007669"/>
    <property type="project" value="InterPro"/>
</dbReference>
<evidence type="ECO:0000256" key="7">
    <source>
        <dbReference type="ARBA" id="ARBA00023211"/>
    </source>
</evidence>
<dbReference type="Pfam" id="PF00557">
    <property type="entry name" value="Peptidase_M24"/>
    <property type="match status" value="1"/>
</dbReference>
<dbReference type="HOGENOM" id="CLU_017266_1_0_12"/>
<feature type="region of interest" description="Disordered" evidence="8">
    <location>
        <begin position="1"/>
        <end position="29"/>
    </location>
</feature>
<keyword evidence="6 10" id="KW-0378">Hydrolase</keyword>
<dbReference type="SUPFAM" id="SSF53092">
    <property type="entry name" value="Creatinase/prolidase N-terminal domain"/>
    <property type="match status" value="1"/>
</dbReference>
<evidence type="ECO:0000256" key="3">
    <source>
        <dbReference type="ARBA" id="ARBA00008766"/>
    </source>
</evidence>
<evidence type="ECO:0000313" key="10">
    <source>
        <dbReference type="EMBL" id="EHQ06074.1"/>
    </source>
</evidence>
<comment type="catalytic activity">
    <reaction evidence="1">
        <text>Release of any N-terminal amino acid, including proline, that is linked to proline, even from a dipeptide or tripeptide.</text>
        <dbReference type="EC" id="3.4.11.9"/>
    </reaction>
</comment>
<dbReference type="EC" id="3.4.11.9" evidence="4"/>
<evidence type="ECO:0000256" key="2">
    <source>
        <dbReference type="ARBA" id="ARBA00001936"/>
    </source>
</evidence>
<comment type="similarity">
    <text evidence="3">Belongs to the peptidase M24B family.</text>
</comment>
<keyword evidence="10" id="KW-0031">Aminopeptidase</keyword>
<comment type="cofactor">
    <cofactor evidence="2">
        <name>Mn(2+)</name>
        <dbReference type="ChEBI" id="CHEBI:29035"/>
    </cofactor>
</comment>
<reference evidence="10 11" key="1">
    <citation type="submission" date="2011-10" db="EMBL/GenBank/DDBJ databases">
        <title>The Improved High-Quality Draft genome of Leptonema illini DSM 21528.</title>
        <authorList>
            <consortium name="US DOE Joint Genome Institute (JGI-PGF)"/>
            <person name="Lucas S."/>
            <person name="Copeland A."/>
            <person name="Lapidus A."/>
            <person name="Glavina del Rio T."/>
            <person name="Dalin E."/>
            <person name="Tice H."/>
            <person name="Bruce D."/>
            <person name="Goodwin L."/>
            <person name="Pitluck S."/>
            <person name="Peters L."/>
            <person name="Mikhailova N."/>
            <person name="Held B."/>
            <person name="Kyrpides N."/>
            <person name="Mavromatis K."/>
            <person name="Ivanova N."/>
            <person name="Markowitz V."/>
            <person name="Cheng J.-F."/>
            <person name="Hugenholtz P."/>
            <person name="Woyke T."/>
            <person name="Wu D."/>
            <person name="Gronow S."/>
            <person name="Wellnitz S."/>
            <person name="Brambilla E.-M."/>
            <person name="Klenk H.-P."/>
            <person name="Eisen J.A."/>
        </authorList>
    </citation>
    <scope>NUCLEOTIDE SEQUENCE [LARGE SCALE GENOMIC DNA]</scope>
    <source>
        <strain evidence="10 11">DSM 21528</strain>
    </source>
</reference>
<dbReference type="GO" id="GO:0030145">
    <property type="term" value="F:manganese ion binding"/>
    <property type="evidence" value="ECO:0007669"/>
    <property type="project" value="InterPro"/>
</dbReference>
<evidence type="ECO:0000256" key="6">
    <source>
        <dbReference type="ARBA" id="ARBA00022801"/>
    </source>
</evidence>
<name>H2CJY5_9LEPT</name>
<organism evidence="10 11">
    <name type="scientific">Leptonema illini DSM 21528</name>
    <dbReference type="NCBI Taxonomy" id="929563"/>
    <lineage>
        <taxon>Bacteria</taxon>
        <taxon>Pseudomonadati</taxon>
        <taxon>Spirochaetota</taxon>
        <taxon>Spirochaetia</taxon>
        <taxon>Leptospirales</taxon>
        <taxon>Leptospiraceae</taxon>
        <taxon>Leptonema</taxon>
    </lineage>
</organism>
<dbReference type="CDD" id="cd01087">
    <property type="entry name" value="Prolidase"/>
    <property type="match status" value="1"/>
</dbReference>
<dbReference type="Gene3D" id="3.40.350.10">
    <property type="entry name" value="Creatinase/prolidase N-terminal domain"/>
    <property type="match status" value="1"/>
</dbReference>
<keyword evidence="11" id="KW-1185">Reference proteome</keyword>
<accession>H2CJY5</accession>
<evidence type="ECO:0000256" key="4">
    <source>
        <dbReference type="ARBA" id="ARBA00012574"/>
    </source>
</evidence>
<keyword evidence="5" id="KW-0479">Metal-binding</keyword>
<dbReference type="RefSeq" id="WP_002771268.1">
    <property type="nucleotide sequence ID" value="NZ_JH597773.1"/>
</dbReference>
<sequence length="477" mass="53612">MNTKGTEAKPGIARTPTAEKPASKPPMQWNLPRHFEPGIPLAVLRERRKEVQRRLSERGVLVLYSAGEKTHSGSVSFPFRQDSDFYYLTGLEIFPSRLVITGEKMVLFSDQPDPEKEIWEGLRPSHEELRELCPVDAVYSLSDYEEQLAALLRGRSRLYYSFGQNAAQDHEILSKLDFMIRRGRAGQSGPTGVFHTQVLLHEMRMIKSAYEIEQMLETASITAEAHRAIQAAVRPGMFEYELEALILQTFRRHDASWAYPSIVASGVNACILHYVENRRCIEEGDLILVDAGAAKANINSDVTRTFPASGRFTPEQRAVHDAVSRAHDAALKKTIVGSSMDESNSAAIEVLVDFLIDEKILLESRDACLEEELYKPFYMHRTGHFIGYDVHDVGAYYGGQEWIEAETGPRRFRAGMVCTVEPGLYFSPGLSESRHFGGIGIRTEDDVLVTATEPRILTTGIPRSADEIEEFIKRSRA</sequence>
<dbReference type="Proteomes" id="UP000005737">
    <property type="component" value="Unassembled WGS sequence"/>
</dbReference>
<keyword evidence="10" id="KW-0645">Protease</keyword>
<evidence type="ECO:0000256" key="8">
    <source>
        <dbReference type="SAM" id="MobiDB-lite"/>
    </source>
</evidence>
<dbReference type="SMART" id="SM01011">
    <property type="entry name" value="AMP_N"/>
    <property type="match status" value="1"/>
</dbReference>
<proteinExistence type="inferred from homology"/>
<dbReference type="AlphaFoldDB" id="H2CJY5"/>
<evidence type="ECO:0000256" key="1">
    <source>
        <dbReference type="ARBA" id="ARBA00001424"/>
    </source>
</evidence>
<dbReference type="STRING" id="183.GCA_002009735_03922"/>
<dbReference type="InterPro" id="IPR029149">
    <property type="entry name" value="Creatin/AminoP/Spt16_N"/>
</dbReference>
<gene>
    <name evidence="10" type="ORF">Lepil_1384</name>
</gene>
<dbReference type="PANTHER" id="PTHR43226">
    <property type="entry name" value="XAA-PRO AMINOPEPTIDASE 3"/>
    <property type="match status" value="1"/>
</dbReference>
<evidence type="ECO:0000313" key="11">
    <source>
        <dbReference type="Proteomes" id="UP000005737"/>
    </source>
</evidence>
<dbReference type="InterPro" id="IPR000994">
    <property type="entry name" value="Pept_M24"/>
</dbReference>
<dbReference type="InterPro" id="IPR007865">
    <property type="entry name" value="Aminopep_P_N"/>
</dbReference>
<dbReference type="Pfam" id="PF05195">
    <property type="entry name" value="AMP_N"/>
    <property type="match status" value="1"/>
</dbReference>
<dbReference type="GO" id="GO:0005829">
    <property type="term" value="C:cytosol"/>
    <property type="evidence" value="ECO:0007669"/>
    <property type="project" value="TreeGrafter"/>
</dbReference>
<evidence type="ECO:0000259" key="9">
    <source>
        <dbReference type="SMART" id="SM01011"/>
    </source>
</evidence>
<evidence type="ECO:0000256" key="5">
    <source>
        <dbReference type="ARBA" id="ARBA00022723"/>
    </source>
</evidence>
<keyword evidence="7" id="KW-0464">Manganese</keyword>
<dbReference type="InterPro" id="IPR036005">
    <property type="entry name" value="Creatinase/aminopeptidase-like"/>
</dbReference>
<dbReference type="PANTHER" id="PTHR43226:SF4">
    <property type="entry name" value="XAA-PRO AMINOPEPTIDASE 3"/>
    <property type="match status" value="1"/>
</dbReference>
<dbReference type="InterPro" id="IPR052433">
    <property type="entry name" value="X-Pro_dipept-like"/>
</dbReference>
<dbReference type="SUPFAM" id="SSF55920">
    <property type="entry name" value="Creatinase/aminopeptidase"/>
    <property type="match status" value="1"/>
</dbReference>
<dbReference type="EMBL" id="JH597773">
    <property type="protein sequence ID" value="EHQ06074.1"/>
    <property type="molecule type" value="Genomic_DNA"/>
</dbReference>
<protein>
    <recommendedName>
        <fullName evidence="4">Xaa-Pro aminopeptidase</fullName>
        <ecNumber evidence="4">3.4.11.9</ecNumber>
    </recommendedName>
</protein>
<dbReference type="Gene3D" id="3.90.230.10">
    <property type="entry name" value="Creatinase/methionine aminopeptidase superfamily"/>
    <property type="match status" value="1"/>
</dbReference>